<dbReference type="NCBIfam" id="NF002217">
    <property type="entry name" value="PRK01112.1"/>
    <property type="match status" value="1"/>
</dbReference>
<dbReference type="Proteomes" id="UP001386955">
    <property type="component" value="Unassembled WGS sequence"/>
</dbReference>
<dbReference type="EC" id="5.4.2.11" evidence="2"/>
<gene>
    <name evidence="8" type="ORF">VNO78_10701</name>
</gene>
<evidence type="ECO:0000256" key="6">
    <source>
        <dbReference type="PIRSR" id="PIRSR613078-2"/>
    </source>
</evidence>
<evidence type="ECO:0000256" key="2">
    <source>
        <dbReference type="ARBA" id="ARBA00012028"/>
    </source>
</evidence>
<feature type="binding site" evidence="6">
    <location>
        <begin position="122"/>
        <end position="129"/>
    </location>
    <ligand>
        <name>substrate</name>
    </ligand>
</feature>
<feature type="binding site" evidence="6">
    <location>
        <position position="172"/>
    </location>
    <ligand>
        <name>substrate</name>
    </ligand>
</feature>
<keyword evidence="3" id="KW-0324">Glycolysis</keyword>
<dbReference type="HAMAP" id="MF_01039">
    <property type="entry name" value="PGAM_GpmA"/>
    <property type="match status" value="1"/>
</dbReference>
<feature type="site" description="Transition state stabilizer" evidence="7">
    <location>
        <position position="296"/>
    </location>
</feature>
<dbReference type="GO" id="GO:0004619">
    <property type="term" value="F:phosphoglycerate mutase activity"/>
    <property type="evidence" value="ECO:0007669"/>
    <property type="project" value="UniProtKB-EC"/>
</dbReference>
<dbReference type="PANTHER" id="PTHR11931">
    <property type="entry name" value="PHOSPHOGLYCERATE MUTASE"/>
    <property type="match status" value="1"/>
</dbReference>
<evidence type="ECO:0000256" key="3">
    <source>
        <dbReference type="ARBA" id="ARBA00023152"/>
    </source>
</evidence>
<dbReference type="InterPro" id="IPR001345">
    <property type="entry name" value="PG/BPGM_mutase_AS"/>
</dbReference>
<feature type="binding site" evidence="6">
    <location>
        <begin position="135"/>
        <end position="136"/>
    </location>
    <ligand>
        <name>substrate</name>
    </ligand>
</feature>
<dbReference type="PROSITE" id="PS00175">
    <property type="entry name" value="PG_MUTASE"/>
    <property type="match status" value="1"/>
</dbReference>
<dbReference type="AlphaFoldDB" id="A0AAN9SMV8"/>
<protein>
    <recommendedName>
        <fullName evidence="2">phosphoglycerate mutase (2,3-diphosphoglycerate-dependent)</fullName>
        <ecNumber evidence="2">5.4.2.11</ecNumber>
    </recommendedName>
</protein>
<accession>A0AAN9SMV8</accession>
<comment type="caution">
    <text evidence="8">The sequence shown here is derived from an EMBL/GenBank/DDBJ whole genome shotgun (WGS) entry which is preliminary data.</text>
</comment>
<feature type="binding site" evidence="6">
    <location>
        <begin position="253"/>
        <end position="254"/>
    </location>
    <ligand>
        <name>substrate</name>
    </ligand>
</feature>
<dbReference type="SUPFAM" id="SSF53254">
    <property type="entry name" value="Phosphoglycerate mutase-like"/>
    <property type="match status" value="1"/>
</dbReference>
<dbReference type="InterPro" id="IPR013078">
    <property type="entry name" value="His_Pase_superF_clade-1"/>
</dbReference>
<dbReference type="GO" id="GO:0006096">
    <property type="term" value="P:glycolytic process"/>
    <property type="evidence" value="ECO:0007669"/>
    <property type="project" value="UniProtKB-KW"/>
</dbReference>
<name>A0AAN9SMV8_PSOTE</name>
<evidence type="ECO:0000256" key="1">
    <source>
        <dbReference type="ARBA" id="ARBA00006717"/>
    </source>
</evidence>
<feature type="active site" description="Tele-phosphohistidine intermediate" evidence="5">
    <location>
        <position position="123"/>
    </location>
</feature>
<sequence length="367" mass="41457">MMMVASIFKYQPMGLHGWGIHDAFALAPRSCTNFEMFFSMRFASCNTRHHKLHGLHASISHASVFHPTSLSLSHHLSSKKLLSTQLAILKITCIPEWCSAISGCSDFVCFIAEAESTLILIRHGESLWNEKNLFTGCCDVPLTKRGVEEAIEAGKRISYIPVDIIFTSVLIRAQMTAMLAMTQHHQKKVPIIIHNESEQATTWTQVYSEKTIEQSIPVVTAWQLNERMYGELQGLNKQETAERYGKEKVHEWRRSFDIPPPKGESLEMCSQRAVAYFKDFIEPQLKSGKHVMIAAHGNSLRSIIMYLDRLTSQEVTNLELSTGIPLLYIFKEGKFISRGSPVGPTEAGVYAYTQSLAVYRQELDENV</sequence>
<dbReference type="InterPro" id="IPR029033">
    <property type="entry name" value="His_PPase_superfam"/>
</dbReference>
<dbReference type="EMBL" id="JAYMYS010000003">
    <property type="protein sequence ID" value="KAK7399516.1"/>
    <property type="molecule type" value="Genomic_DNA"/>
</dbReference>
<dbReference type="CDD" id="cd07067">
    <property type="entry name" value="HP_PGM_like"/>
    <property type="match status" value="1"/>
</dbReference>
<feature type="binding site" evidence="6">
    <location>
        <begin position="226"/>
        <end position="229"/>
    </location>
    <ligand>
        <name>substrate</name>
    </ligand>
</feature>
<evidence type="ECO:0000256" key="5">
    <source>
        <dbReference type="PIRSR" id="PIRSR613078-1"/>
    </source>
</evidence>
<feature type="binding site" evidence="6">
    <location>
        <position position="237"/>
    </location>
    <ligand>
        <name>substrate</name>
    </ligand>
</feature>
<dbReference type="Pfam" id="PF00300">
    <property type="entry name" value="His_Phos_1"/>
    <property type="match status" value="2"/>
</dbReference>
<keyword evidence="4" id="KW-0413">Isomerase</keyword>
<proteinExistence type="inferred from homology"/>
<feature type="active site" description="Proton donor/acceptor" evidence="5">
    <location>
        <position position="226"/>
    </location>
</feature>
<evidence type="ECO:0000313" key="9">
    <source>
        <dbReference type="Proteomes" id="UP001386955"/>
    </source>
</evidence>
<organism evidence="8 9">
    <name type="scientific">Psophocarpus tetragonolobus</name>
    <name type="common">Winged bean</name>
    <name type="synonym">Dolichos tetragonolobus</name>
    <dbReference type="NCBI Taxonomy" id="3891"/>
    <lineage>
        <taxon>Eukaryota</taxon>
        <taxon>Viridiplantae</taxon>
        <taxon>Streptophyta</taxon>
        <taxon>Embryophyta</taxon>
        <taxon>Tracheophyta</taxon>
        <taxon>Spermatophyta</taxon>
        <taxon>Magnoliopsida</taxon>
        <taxon>eudicotyledons</taxon>
        <taxon>Gunneridae</taxon>
        <taxon>Pentapetalae</taxon>
        <taxon>rosids</taxon>
        <taxon>fabids</taxon>
        <taxon>Fabales</taxon>
        <taxon>Fabaceae</taxon>
        <taxon>Papilionoideae</taxon>
        <taxon>50 kb inversion clade</taxon>
        <taxon>NPAAA clade</taxon>
        <taxon>indigoferoid/millettioid clade</taxon>
        <taxon>Phaseoleae</taxon>
        <taxon>Psophocarpus</taxon>
    </lineage>
</organism>
<evidence type="ECO:0000256" key="4">
    <source>
        <dbReference type="ARBA" id="ARBA00023235"/>
    </source>
</evidence>
<reference evidence="8 9" key="1">
    <citation type="submission" date="2024-01" db="EMBL/GenBank/DDBJ databases">
        <title>The genomes of 5 underutilized Papilionoideae crops provide insights into root nodulation and disease resistanc.</title>
        <authorList>
            <person name="Jiang F."/>
        </authorList>
    </citation>
    <scope>NUCLEOTIDE SEQUENCE [LARGE SCALE GENOMIC DNA]</scope>
    <source>
        <strain evidence="8">DUOXIRENSHENG_FW03</strain>
        <tissue evidence="8">Leaves</tissue>
    </source>
</reference>
<evidence type="ECO:0000256" key="7">
    <source>
        <dbReference type="PIRSR" id="PIRSR613078-3"/>
    </source>
</evidence>
<dbReference type="Gene3D" id="3.40.50.1240">
    <property type="entry name" value="Phosphoglycerate mutase-like"/>
    <property type="match status" value="1"/>
</dbReference>
<comment type="similarity">
    <text evidence="1">Belongs to the phosphoglycerate mutase family. BPG-dependent PGAM subfamily.</text>
</comment>
<feature type="binding site" evidence="6">
    <location>
        <begin position="297"/>
        <end position="298"/>
    </location>
    <ligand>
        <name>substrate</name>
    </ligand>
</feature>
<keyword evidence="9" id="KW-1185">Reference proteome</keyword>
<evidence type="ECO:0000313" key="8">
    <source>
        <dbReference type="EMBL" id="KAK7399516.1"/>
    </source>
</evidence>
<dbReference type="SMART" id="SM00855">
    <property type="entry name" value="PGAM"/>
    <property type="match status" value="1"/>
</dbReference>
<dbReference type="InterPro" id="IPR005952">
    <property type="entry name" value="Phosphogly_mut1"/>
</dbReference>